<dbReference type="InterPro" id="IPR051908">
    <property type="entry name" value="Ribosomal_N-acetyltransferase"/>
</dbReference>
<reference evidence="2 3" key="1">
    <citation type="submission" date="2016-04" db="EMBL/GenBank/DDBJ databases">
        <title>Comparative Genomics and Epigenetics of Sporosarcina ureae.</title>
        <authorList>
            <person name="Oliver A.S."/>
            <person name="Cooper K.K."/>
        </authorList>
    </citation>
    <scope>NUCLEOTIDE SEQUENCE [LARGE SCALE GENOMIC DNA]</scope>
    <source>
        <strain evidence="2 3">S204</strain>
    </source>
</reference>
<accession>A0ABN4YRA5</accession>
<sequence>MFEHQVTEDISLRLVGQKDAEELFAVVDGSREHLREWLPWVDSMTEVDQYGPIIHAWLQQFADEDGFQAGIMYKGHLAGFAGFHTVNYTNRQTSIGYWLAHEYQGKGIMTSVVSSLVDYAFEEYDLHRVEIRCAMGNTKSQAVPERLGFKREGVIRDGEFLYDHYHDLIVYGMLEDEWKKCKKS</sequence>
<evidence type="ECO:0000313" key="2">
    <source>
        <dbReference type="EMBL" id="ARF13894.1"/>
    </source>
</evidence>
<dbReference type="InterPro" id="IPR016181">
    <property type="entry name" value="Acyl_CoA_acyltransferase"/>
</dbReference>
<evidence type="ECO:0000259" key="1">
    <source>
        <dbReference type="PROSITE" id="PS51186"/>
    </source>
</evidence>
<dbReference type="PANTHER" id="PTHR43441">
    <property type="entry name" value="RIBOSOMAL-PROTEIN-SERINE ACETYLTRANSFERASE"/>
    <property type="match status" value="1"/>
</dbReference>
<dbReference type="Pfam" id="PF13302">
    <property type="entry name" value="Acetyltransf_3"/>
    <property type="match status" value="1"/>
</dbReference>
<dbReference type="SUPFAM" id="SSF55729">
    <property type="entry name" value="Acyl-CoA N-acyltransferases (Nat)"/>
    <property type="match status" value="1"/>
</dbReference>
<organism evidence="2 3">
    <name type="scientific">Sporosarcina ureae</name>
    <dbReference type="NCBI Taxonomy" id="1571"/>
    <lineage>
        <taxon>Bacteria</taxon>
        <taxon>Bacillati</taxon>
        <taxon>Bacillota</taxon>
        <taxon>Bacilli</taxon>
        <taxon>Bacillales</taxon>
        <taxon>Caryophanaceae</taxon>
        <taxon>Sporosarcina</taxon>
    </lineage>
</organism>
<dbReference type="Proteomes" id="UP000192486">
    <property type="component" value="Chromosome"/>
</dbReference>
<dbReference type="Gene3D" id="3.40.630.30">
    <property type="match status" value="1"/>
</dbReference>
<name>A0ABN4YRA5_SPOUR</name>
<dbReference type="EMBL" id="CP015108">
    <property type="protein sequence ID" value="ARF13894.1"/>
    <property type="molecule type" value="Genomic_DNA"/>
</dbReference>
<dbReference type="InterPro" id="IPR000182">
    <property type="entry name" value="GNAT_dom"/>
</dbReference>
<dbReference type="PANTHER" id="PTHR43441:SF12">
    <property type="entry name" value="RIBOSOMAL N-ACETYLTRANSFERASE YDAF-RELATED"/>
    <property type="match status" value="1"/>
</dbReference>
<dbReference type="PROSITE" id="PS51186">
    <property type="entry name" value="GNAT"/>
    <property type="match status" value="1"/>
</dbReference>
<evidence type="ECO:0000313" key="3">
    <source>
        <dbReference type="Proteomes" id="UP000192486"/>
    </source>
</evidence>
<feature type="domain" description="N-acetyltransferase" evidence="1">
    <location>
        <begin position="10"/>
        <end position="167"/>
    </location>
</feature>
<dbReference type="RefSeq" id="WP_029054205.1">
    <property type="nucleotide sequence ID" value="NZ_CP015108.1"/>
</dbReference>
<gene>
    <name evidence="2" type="ORF">SporoS204_06895</name>
</gene>
<protein>
    <submittedName>
        <fullName evidence="2">Alanine acetyltransferase</fullName>
    </submittedName>
</protein>
<keyword evidence="3" id="KW-1185">Reference proteome</keyword>
<proteinExistence type="predicted"/>